<evidence type="ECO:0000256" key="1">
    <source>
        <dbReference type="ARBA" id="ARBA00023125"/>
    </source>
</evidence>
<dbReference type="GO" id="GO:0033567">
    <property type="term" value="P:DNA replication, Okazaki fragment processing"/>
    <property type="evidence" value="ECO:0007669"/>
    <property type="project" value="InterPro"/>
</dbReference>
<feature type="domain" description="5'-3' exonuclease" evidence="4">
    <location>
        <begin position="1"/>
        <end position="89"/>
    </location>
</feature>
<dbReference type="EMBL" id="AODM01000092">
    <property type="protein sequence ID" value="EUJ43869.1"/>
    <property type="molecule type" value="Genomic_DNA"/>
</dbReference>
<protein>
    <recommendedName>
        <fullName evidence="3">5'-3' exonuclease</fullName>
    </recommendedName>
</protein>
<dbReference type="SMART" id="SM00279">
    <property type="entry name" value="HhH2"/>
    <property type="match status" value="1"/>
</dbReference>
<evidence type="ECO:0000256" key="3">
    <source>
        <dbReference type="ARBA" id="ARBA00050026"/>
    </source>
</evidence>
<comment type="caution">
    <text evidence="5">The sequence shown here is derived from an EMBL/GenBank/DDBJ whole genome shotgun (WGS) entry which is preliminary data.</text>
</comment>
<dbReference type="GO" id="GO:0008409">
    <property type="term" value="F:5'-3' exonuclease activity"/>
    <property type="evidence" value="ECO:0007669"/>
    <property type="project" value="InterPro"/>
</dbReference>
<dbReference type="SUPFAM" id="SSF47807">
    <property type="entry name" value="5' to 3' exonuclease, C-terminal subdomain"/>
    <property type="match status" value="1"/>
</dbReference>
<dbReference type="Gene3D" id="1.10.150.20">
    <property type="entry name" value="5' to 3' exonuclease, C-terminal subdomain"/>
    <property type="match status" value="1"/>
</dbReference>
<keyword evidence="5" id="KW-0269">Exonuclease</keyword>
<keyword evidence="5" id="KW-0378">Hydrolase</keyword>
<dbReference type="InterPro" id="IPR002421">
    <property type="entry name" value="5-3_exonuclease"/>
</dbReference>
<proteinExistence type="predicted"/>
<reference evidence="5 6" key="1">
    <citation type="submission" date="2012-12" db="EMBL/GenBank/DDBJ databases">
        <title>Novel taxa of Listeriaceae from agricultural environments in the United States.</title>
        <authorList>
            <person name="den Bakker H.C."/>
            <person name="Allred A."/>
            <person name="Warchocki S."/>
            <person name="Wright E.M."/>
            <person name="Burrell A."/>
            <person name="Nightingale K.K."/>
            <person name="Kephart D."/>
            <person name="Wiedmann M."/>
        </authorList>
    </citation>
    <scope>NUCLEOTIDE SEQUENCE [LARGE SCALE GENOMIC DNA]</scope>
    <source>
        <strain evidence="5 6">FSL S10-1203</strain>
    </source>
</reference>
<gene>
    <name evidence="5" type="ORF">MCOL2_20398</name>
</gene>
<evidence type="ECO:0000256" key="2">
    <source>
        <dbReference type="ARBA" id="ARBA00049957"/>
    </source>
</evidence>
<keyword evidence="5" id="KW-0540">Nuclease</keyword>
<dbReference type="PANTHER" id="PTHR42646">
    <property type="entry name" value="FLAP ENDONUCLEASE XNI"/>
    <property type="match status" value="1"/>
</dbReference>
<dbReference type="InterPro" id="IPR008918">
    <property type="entry name" value="HhH2"/>
</dbReference>
<dbReference type="InterPro" id="IPR038969">
    <property type="entry name" value="FEN"/>
</dbReference>
<dbReference type="InterPro" id="IPR020045">
    <property type="entry name" value="DNA_polI_H3TH"/>
</dbReference>
<dbReference type="GO" id="GO:0017108">
    <property type="term" value="F:5'-flap endonuclease activity"/>
    <property type="evidence" value="ECO:0007669"/>
    <property type="project" value="InterPro"/>
</dbReference>
<evidence type="ECO:0000259" key="4">
    <source>
        <dbReference type="SMART" id="SM00475"/>
    </source>
</evidence>
<comment type="function">
    <text evidence="2">5'-3' exonuclease acting preferentially on double-stranded DNA.</text>
</comment>
<organism evidence="5 6">
    <name type="scientific">Listeria fleischmannii FSL S10-1203</name>
    <dbReference type="NCBI Taxonomy" id="1265822"/>
    <lineage>
        <taxon>Bacteria</taxon>
        <taxon>Bacillati</taxon>
        <taxon>Bacillota</taxon>
        <taxon>Bacilli</taxon>
        <taxon>Bacillales</taxon>
        <taxon>Listeriaceae</taxon>
        <taxon>Listeria</taxon>
    </lineage>
</organism>
<accession>W7CWJ2</accession>
<keyword evidence="1" id="KW-0238">DNA-binding</keyword>
<dbReference type="Proteomes" id="UP000019241">
    <property type="component" value="Unassembled WGS sequence"/>
</dbReference>
<evidence type="ECO:0000313" key="5">
    <source>
        <dbReference type="EMBL" id="EUJ43869.1"/>
    </source>
</evidence>
<dbReference type="Pfam" id="PF01367">
    <property type="entry name" value="5_3_exonuc"/>
    <property type="match status" value="1"/>
</dbReference>
<dbReference type="GO" id="GO:0003677">
    <property type="term" value="F:DNA binding"/>
    <property type="evidence" value="ECO:0007669"/>
    <property type="project" value="UniProtKB-KW"/>
</dbReference>
<dbReference type="FunFam" id="1.10.150.20:FF:000003">
    <property type="entry name" value="DNA polymerase I"/>
    <property type="match status" value="1"/>
</dbReference>
<evidence type="ECO:0000313" key="6">
    <source>
        <dbReference type="Proteomes" id="UP000019241"/>
    </source>
</evidence>
<dbReference type="PANTHER" id="PTHR42646:SF2">
    <property type="entry name" value="5'-3' EXONUCLEASE FAMILY PROTEIN"/>
    <property type="match status" value="1"/>
</dbReference>
<sequence>MKYGLCQKGYGNYKRYDEATFYAEMGITPSQFIDVKALMGDTSDGYPGVRGIGEKTALKLIQEFETIDGVLANLDQLKPAQQKKNCRRPRHAFF</sequence>
<dbReference type="CDD" id="cd09898">
    <property type="entry name" value="H3TH_53EXO"/>
    <property type="match status" value="1"/>
</dbReference>
<name>W7CWJ2_9LIST</name>
<dbReference type="SMART" id="SM00475">
    <property type="entry name" value="53EXOc"/>
    <property type="match status" value="1"/>
</dbReference>
<dbReference type="InterPro" id="IPR036279">
    <property type="entry name" value="5-3_exonuclease_C_sf"/>
</dbReference>
<dbReference type="AlphaFoldDB" id="W7CWJ2"/>
<dbReference type="PATRIC" id="fig|1265822.4.peg.4175"/>